<dbReference type="Pfam" id="PF00135">
    <property type="entry name" value="COesterase"/>
    <property type="match status" value="1"/>
</dbReference>
<evidence type="ECO:0000313" key="4">
    <source>
        <dbReference type="EMBL" id="OKP09822.1"/>
    </source>
</evidence>
<dbReference type="AlphaFoldDB" id="A0A1Q5UBG6"/>
<dbReference type="InterPro" id="IPR029058">
    <property type="entry name" value="AB_hydrolase_fold"/>
</dbReference>
<name>A0A1Q5UBG6_9EURO</name>
<evidence type="ECO:0000313" key="5">
    <source>
        <dbReference type="Proteomes" id="UP000186955"/>
    </source>
</evidence>
<feature type="domain" description="Carboxylesterase type B" evidence="3">
    <location>
        <begin position="80"/>
        <end position="411"/>
    </location>
</feature>
<dbReference type="Gene3D" id="3.40.50.1820">
    <property type="entry name" value="alpha/beta hydrolase"/>
    <property type="match status" value="2"/>
</dbReference>
<protein>
    <submittedName>
        <fullName evidence="4">Cholinesterase</fullName>
    </submittedName>
</protein>
<dbReference type="PANTHER" id="PTHR43918:SF4">
    <property type="entry name" value="CARBOXYLIC ESTER HYDROLASE"/>
    <property type="match status" value="1"/>
</dbReference>
<proteinExistence type="inferred from homology"/>
<evidence type="ECO:0000256" key="2">
    <source>
        <dbReference type="ARBA" id="ARBA00022801"/>
    </source>
</evidence>
<dbReference type="Proteomes" id="UP000186955">
    <property type="component" value="Unassembled WGS sequence"/>
</dbReference>
<organism evidence="4 5">
    <name type="scientific">Penicillium subrubescens</name>
    <dbReference type="NCBI Taxonomy" id="1316194"/>
    <lineage>
        <taxon>Eukaryota</taxon>
        <taxon>Fungi</taxon>
        <taxon>Dikarya</taxon>
        <taxon>Ascomycota</taxon>
        <taxon>Pezizomycotina</taxon>
        <taxon>Eurotiomycetes</taxon>
        <taxon>Eurotiomycetidae</taxon>
        <taxon>Eurotiales</taxon>
        <taxon>Aspergillaceae</taxon>
        <taxon>Penicillium</taxon>
    </lineage>
</organism>
<sequence length="550" mass="60030">MEAVDGFYGFNGPTWFVNPVRANLDALMDFSCPDILFTLSPSSSLTPYLIVTLFQQGTMKVAWLAIAAVAVAQQAHLGSEGVIQGHKAVQNPSVTEWLGVPYAQPPVGQLRFAPPQAYTPRGLHVASEYGNQCMYSVSKLVNYPDKTPQFDSIFEAFAAINNNTQSEDCLTLNIWSKQDSSRLKPVYVHFYGGRWTSGTTDTLFYYGGGFADAEDVIVVTVNYRMNIFGFPGLPGHPPNLGLLDQRLAVEWVKQNIRAFGGDPDRITISGQSCGSASVDYWAYAYPSKPLVAGLISHSGTALSFPTNNKTTAASHWYAVSSQIGCGSSGDVLSCMRKQNASAILAAASAVKVPTTNPARKAPAFQPTVDGITVFENYTLLSQQGKFARIPYLVGHNANEAGFYKIAAYAQGSILTDQQWDDFNMQTFFCPSNLEAADRSRRRTPAWRFQYNADWDNTRLYPTSGAYHGVEFNMIFGESAEITGIAESNAQCQLQDKMRSAWGAFVADPEHGLKDLGWPTYNPAGLNNDPSVSFVGTKDSAQRCATLLAQL</sequence>
<keyword evidence="5" id="KW-1185">Reference proteome</keyword>
<comment type="caution">
    <text evidence="4">The sequence shown here is derived from an EMBL/GenBank/DDBJ whole genome shotgun (WGS) entry which is preliminary data.</text>
</comment>
<dbReference type="STRING" id="1316194.A0A1Q5UBG6"/>
<evidence type="ECO:0000259" key="3">
    <source>
        <dbReference type="Pfam" id="PF00135"/>
    </source>
</evidence>
<dbReference type="GO" id="GO:0017000">
    <property type="term" value="P:antibiotic biosynthetic process"/>
    <property type="evidence" value="ECO:0007669"/>
    <property type="project" value="UniProtKB-ARBA"/>
</dbReference>
<dbReference type="InterPro" id="IPR050654">
    <property type="entry name" value="AChE-related_enzymes"/>
</dbReference>
<keyword evidence="2" id="KW-0378">Hydrolase</keyword>
<gene>
    <name evidence="4" type="ORF">PENSUB_4746</name>
</gene>
<dbReference type="SUPFAM" id="SSF53474">
    <property type="entry name" value="alpha/beta-Hydrolases"/>
    <property type="match status" value="1"/>
</dbReference>
<reference evidence="4 5" key="1">
    <citation type="submission" date="2016-10" db="EMBL/GenBank/DDBJ databases">
        <title>Genome sequence of the ascomycete fungus Penicillium subrubescens.</title>
        <authorList>
            <person name="De Vries R.P."/>
            <person name="Peng M."/>
            <person name="Dilokpimol A."/>
            <person name="Hilden K."/>
            <person name="Makela M.R."/>
            <person name="Grigoriev I."/>
            <person name="Riley R."/>
            <person name="Granchi Z."/>
        </authorList>
    </citation>
    <scope>NUCLEOTIDE SEQUENCE [LARGE SCALE GENOMIC DNA]</scope>
    <source>
        <strain evidence="4 5">CBS 132785</strain>
    </source>
</reference>
<dbReference type="GO" id="GO:0052689">
    <property type="term" value="F:carboxylic ester hydrolase activity"/>
    <property type="evidence" value="ECO:0007669"/>
    <property type="project" value="TreeGrafter"/>
</dbReference>
<evidence type="ECO:0000256" key="1">
    <source>
        <dbReference type="ARBA" id="ARBA00005964"/>
    </source>
</evidence>
<comment type="similarity">
    <text evidence="1">Belongs to the type-B carboxylesterase/lipase family.</text>
</comment>
<dbReference type="InterPro" id="IPR002018">
    <property type="entry name" value="CarbesteraseB"/>
</dbReference>
<dbReference type="PANTHER" id="PTHR43918">
    <property type="entry name" value="ACETYLCHOLINESTERASE"/>
    <property type="match status" value="1"/>
</dbReference>
<accession>A0A1Q5UBG6</accession>
<dbReference type="GO" id="GO:0072330">
    <property type="term" value="P:monocarboxylic acid biosynthetic process"/>
    <property type="evidence" value="ECO:0007669"/>
    <property type="project" value="UniProtKB-ARBA"/>
</dbReference>
<dbReference type="EMBL" id="MNBE01000438">
    <property type="protein sequence ID" value="OKP09822.1"/>
    <property type="molecule type" value="Genomic_DNA"/>
</dbReference>